<organism evidence="12 13">
    <name type="scientific">Sphingobacterium allocomposti</name>
    <dbReference type="NCBI Taxonomy" id="415956"/>
    <lineage>
        <taxon>Bacteria</taxon>
        <taxon>Pseudomonadati</taxon>
        <taxon>Bacteroidota</taxon>
        <taxon>Sphingobacteriia</taxon>
        <taxon>Sphingobacteriales</taxon>
        <taxon>Sphingobacteriaceae</taxon>
        <taxon>Sphingobacterium</taxon>
    </lineage>
</organism>
<dbReference type="InterPro" id="IPR000531">
    <property type="entry name" value="Beta-barrel_TonB"/>
</dbReference>
<evidence type="ECO:0000256" key="4">
    <source>
        <dbReference type="ARBA" id="ARBA00022692"/>
    </source>
</evidence>
<gene>
    <name evidence="12" type="ORF">BC792_12818</name>
</gene>
<comment type="subcellular location">
    <subcellularLocation>
        <location evidence="1 8">Cell outer membrane</location>
        <topology evidence="1 8">Multi-pass membrane protein</topology>
    </subcellularLocation>
</comment>
<reference evidence="12 13" key="1">
    <citation type="submission" date="2019-07" db="EMBL/GenBank/DDBJ databases">
        <title>Genomic Encyclopedia of Archaeal and Bacterial Type Strains, Phase II (KMG-II): from individual species to whole genera.</title>
        <authorList>
            <person name="Goeker M."/>
        </authorList>
    </citation>
    <scope>NUCLEOTIDE SEQUENCE [LARGE SCALE GENOMIC DNA]</scope>
    <source>
        <strain evidence="12 13">DSM 18850</strain>
    </source>
</reference>
<dbReference type="InterPro" id="IPR023996">
    <property type="entry name" value="TonB-dep_OMP_SusC/RagA"/>
</dbReference>
<dbReference type="GO" id="GO:0009279">
    <property type="term" value="C:cell outer membrane"/>
    <property type="evidence" value="ECO:0007669"/>
    <property type="project" value="UniProtKB-SubCell"/>
</dbReference>
<dbReference type="Gene3D" id="2.60.40.1120">
    <property type="entry name" value="Carboxypeptidase-like, regulatory domain"/>
    <property type="match status" value="1"/>
</dbReference>
<sequence>MVKKIRWSQAGTFVMFLFLLIQEVSAQQRKVGGVVSKEGGEPIPGVTVTVAGTSSSVQTDDNGLYTIDVPGADAVLVFRYVGMDTREIRVGNSASLNVVLSPESSALEEVAVTAFGIKREERSLGYTAQSVSAEELTVNKQSNMVNALQGKVAGVQVRNTGGAPGSGAKIQIRGVNSLDPDRDNAPLFVIDGVIMDNSTSTQGGAEGRGMSNRGVDINPDDIESMNILRGGAATALYGLRGSNGVVVITTKSGKSGALRINYQGSAGLDEVNKFPKLQDTYTQGWNNIYNTNEFWPAFGPTVEEARKIDPTHPAKLYNYLEDAFDTGNQFKNTLSLSGGSDMMTYYSSFSQFKQNGVMPFSDFSNIQARLNTKVKASEKFNVSTNMSINNSGGSRGNAGLYNEQLAYWVPRWDVRNYKKEDGTLFMAFPGLSENPIYVAETNRFNDDVLRFIGNTTLNYKPTGWLDLVYTFGLDTYRDNRQATAVGYRGLEGEILVPVNGANGADGRGFYNVYDEKYRTFNSTFMANFSHQLSADFHGALRLGNELFDRRIYRSATEGWDLTVPDWFHMANVKGIAADTYRQEYRLMGTFADATLAFREYLYLNATLRNDITSSLDSPNNSFFYPSVSLSYVASDHIRLPEVINHARLRLSYAQIGKDALPYATSNGYTGYTSLPTGYTGFTRGGLLGNPELRPEFTNTYEVGLVMNFFNSRLRFDGNYYHSTSIDQIMQAPISTATGFARASINVGNIRNSGVEMTLGATPVKTGSFTWDTEFNLSANRNKVLSLSDQAGGEGGELVVASEFGYLSSNVEMRVVPGEAYGILYGRAHQRYYTPEEMAAGLHQGKTIDESRPILIGADGFPVLTAVSDKKQLGNVFPKFIGGWYNSFKYKNLAVAVLVDGQFGQKYYNQMDNFLSAFGMADYTLNRNDYMVFEGVLADGTPNTQEVWLGQGVDPKTGRNYGNGYYRNYHRGNSEFFVQDASWVKLRSVSVNYNFPSKWFSSKVIKNASVSLTGNNLLVFTNYNGYDPESSTTNSGSNAEGFAGMTYPALRSYLFTLNLGF</sequence>
<dbReference type="PROSITE" id="PS52016">
    <property type="entry name" value="TONB_DEPENDENT_REC_3"/>
    <property type="match status" value="1"/>
</dbReference>
<evidence type="ECO:0000313" key="13">
    <source>
        <dbReference type="Proteomes" id="UP000325105"/>
    </source>
</evidence>
<dbReference type="InterPro" id="IPR036942">
    <property type="entry name" value="Beta-barrel_TonB_sf"/>
</dbReference>
<dbReference type="Gene3D" id="2.170.130.10">
    <property type="entry name" value="TonB-dependent receptor, plug domain"/>
    <property type="match status" value="1"/>
</dbReference>
<comment type="caution">
    <text evidence="12">The sequence shown here is derived from an EMBL/GenBank/DDBJ whole genome shotgun (WGS) entry which is preliminary data.</text>
</comment>
<dbReference type="SUPFAM" id="SSF56935">
    <property type="entry name" value="Porins"/>
    <property type="match status" value="1"/>
</dbReference>
<dbReference type="AlphaFoldDB" id="A0A5S5D3S3"/>
<evidence type="ECO:0000256" key="7">
    <source>
        <dbReference type="ARBA" id="ARBA00023237"/>
    </source>
</evidence>
<dbReference type="Gene3D" id="2.40.170.20">
    <property type="entry name" value="TonB-dependent receptor, beta-barrel domain"/>
    <property type="match status" value="1"/>
</dbReference>
<accession>A0A5S5D3S3</accession>
<evidence type="ECO:0000256" key="3">
    <source>
        <dbReference type="ARBA" id="ARBA00022452"/>
    </source>
</evidence>
<evidence type="ECO:0000256" key="5">
    <source>
        <dbReference type="ARBA" id="ARBA00023077"/>
    </source>
</evidence>
<dbReference type="InterPro" id="IPR037066">
    <property type="entry name" value="Plug_dom_sf"/>
</dbReference>
<protein>
    <submittedName>
        <fullName evidence="12">TonB-linked SusC/RagA family outer membrane protein</fullName>
    </submittedName>
</protein>
<evidence type="ECO:0000256" key="1">
    <source>
        <dbReference type="ARBA" id="ARBA00004571"/>
    </source>
</evidence>
<evidence type="ECO:0000256" key="2">
    <source>
        <dbReference type="ARBA" id="ARBA00022448"/>
    </source>
</evidence>
<dbReference type="RefSeq" id="WP_246155154.1">
    <property type="nucleotide sequence ID" value="NZ_VNHX01000028.1"/>
</dbReference>
<evidence type="ECO:0000256" key="8">
    <source>
        <dbReference type="PROSITE-ProRule" id="PRU01360"/>
    </source>
</evidence>
<keyword evidence="4 8" id="KW-0812">Transmembrane</keyword>
<keyword evidence="5 9" id="KW-0798">TonB box</keyword>
<feature type="domain" description="TonB-dependent receptor plug" evidence="11">
    <location>
        <begin position="122"/>
        <end position="245"/>
    </location>
</feature>
<comment type="similarity">
    <text evidence="8 9">Belongs to the TonB-dependent receptor family.</text>
</comment>
<evidence type="ECO:0000256" key="6">
    <source>
        <dbReference type="ARBA" id="ARBA00023136"/>
    </source>
</evidence>
<keyword evidence="7 8" id="KW-0998">Cell outer membrane</keyword>
<evidence type="ECO:0000259" key="11">
    <source>
        <dbReference type="Pfam" id="PF07715"/>
    </source>
</evidence>
<dbReference type="InterPro" id="IPR012910">
    <property type="entry name" value="Plug_dom"/>
</dbReference>
<evidence type="ECO:0000313" key="12">
    <source>
        <dbReference type="EMBL" id="TYP89299.1"/>
    </source>
</evidence>
<dbReference type="Pfam" id="PF13715">
    <property type="entry name" value="CarbopepD_reg_2"/>
    <property type="match status" value="1"/>
</dbReference>
<evidence type="ECO:0000256" key="9">
    <source>
        <dbReference type="RuleBase" id="RU003357"/>
    </source>
</evidence>
<dbReference type="EMBL" id="VNHX01000028">
    <property type="protein sequence ID" value="TYP89299.1"/>
    <property type="molecule type" value="Genomic_DNA"/>
</dbReference>
<keyword evidence="3 8" id="KW-1134">Transmembrane beta strand</keyword>
<evidence type="ECO:0000259" key="10">
    <source>
        <dbReference type="Pfam" id="PF00593"/>
    </source>
</evidence>
<dbReference type="NCBIfam" id="TIGR04056">
    <property type="entry name" value="OMP_RagA_SusC"/>
    <property type="match status" value="1"/>
</dbReference>
<dbReference type="Pfam" id="PF00593">
    <property type="entry name" value="TonB_dep_Rec_b-barrel"/>
    <property type="match status" value="1"/>
</dbReference>
<name>A0A5S5D3S3_9SPHI</name>
<proteinExistence type="inferred from homology"/>
<dbReference type="Pfam" id="PF07715">
    <property type="entry name" value="Plug"/>
    <property type="match status" value="1"/>
</dbReference>
<feature type="domain" description="TonB-dependent receptor-like beta-barrel" evidence="10">
    <location>
        <begin position="418"/>
        <end position="779"/>
    </location>
</feature>
<keyword evidence="13" id="KW-1185">Reference proteome</keyword>
<keyword evidence="6 8" id="KW-0472">Membrane</keyword>
<dbReference type="InterPro" id="IPR008969">
    <property type="entry name" value="CarboxyPept-like_regulatory"/>
</dbReference>
<dbReference type="SUPFAM" id="SSF49464">
    <property type="entry name" value="Carboxypeptidase regulatory domain-like"/>
    <property type="match status" value="1"/>
</dbReference>
<keyword evidence="2 8" id="KW-0813">Transport</keyword>
<dbReference type="InterPro" id="IPR023997">
    <property type="entry name" value="TonB-dep_OMP_SusC/RagA_CS"/>
</dbReference>
<dbReference type="InterPro" id="IPR039426">
    <property type="entry name" value="TonB-dep_rcpt-like"/>
</dbReference>
<dbReference type="Proteomes" id="UP000325105">
    <property type="component" value="Unassembled WGS sequence"/>
</dbReference>
<dbReference type="NCBIfam" id="TIGR04057">
    <property type="entry name" value="SusC_RagA_signa"/>
    <property type="match status" value="1"/>
</dbReference>